<dbReference type="Proteomes" id="UP000199251">
    <property type="component" value="Unassembled WGS sequence"/>
</dbReference>
<feature type="domain" description="HTH tetR-type" evidence="5">
    <location>
        <begin position="15"/>
        <end position="77"/>
    </location>
</feature>
<feature type="DNA-binding region" description="H-T-H motif" evidence="4">
    <location>
        <begin position="40"/>
        <end position="59"/>
    </location>
</feature>
<evidence type="ECO:0000259" key="5">
    <source>
        <dbReference type="PROSITE" id="PS50977"/>
    </source>
</evidence>
<dbReference type="GO" id="GO:0003700">
    <property type="term" value="F:DNA-binding transcription factor activity"/>
    <property type="evidence" value="ECO:0007669"/>
    <property type="project" value="TreeGrafter"/>
</dbReference>
<dbReference type="PANTHER" id="PTHR30055:SF238">
    <property type="entry name" value="MYCOFACTOCIN BIOSYNTHESIS TRANSCRIPTIONAL REGULATOR MFTR-RELATED"/>
    <property type="match status" value="1"/>
</dbReference>
<dbReference type="InterPro" id="IPR001647">
    <property type="entry name" value="HTH_TetR"/>
</dbReference>
<protein>
    <submittedName>
        <fullName evidence="6">TetR family transcriptional regulator</fullName>
    </submittedName>
</protein>
<name>A0A0E4CPF1_MYCLN</name>
<dbReference type="Pfam" id="PF00440">
    <property type="entry name" value="TetR_N"/>
    <property type="match status" value="1"/>
</dbReference>
<evidence type="ECO:0000256" key="4">
    <source>
        <dbReference type="PROSITE-ProRule" id="PRU00335"/>
    </source>
</evidence>
<dbReference type="InterPro" id="IPR036271">
    <property type="entry name" value="Tet_transcr_reg_TetR-rel_C_sf"/>
</dbReference>
<dbReference type="EMBL" id="CTEE01000001">
    <property type="protein sequence ID" value="CQD17869.1"/>
    <property type="molecule type" value="Genomic_DNA"/>
</dbReference>
<keyword evidence="2 4" id="KW-0238">DNA-binding</keyword>
<accession>A0A0E4CPF1</accession>
<dbReference type="STRING" id="141349.BN1232_04038"/>
<keyword evidence="1" id="KW-0805">Transcription regulation</keyword>
<keyword evidence="3" id="KW-0804">Transcription</keyword>
<dbReference type="PANTHER" id="PTHR30055">
    <property type="entry name" value="HTH-TYPE TRANSCRIPTIONAL REGULATOR RUTR"/>
    <property type="match status" value="1"/>
</dbReference>
<evidence type="ECO:0000313" key="7">
    <source>
        <dbReference type="Proteomes" id="UP000199251"/>
    </source>
</evidence>
<dbReference type="AlphaFoldDB" id="A0A0E4CPF1"/>
<dbReference type="Gene3D" id="1.10.10.60">
    <property type="entry name" value="Homeodomain-like"/>
    <property type="match status" value="1"/>
</dbReference>
<evidence type="ECO:0000313" key="6">
    <source>
        <dbReference type="EMBL" id="CQD17869.1"/>
    </source>
</evidence>
<evidence type="ECO:0000256" key="2">
    <source>
        <dbReference type="ARBA" id="ARBA00023125"/>
    </source>
</evidence>
<evidence type="ECO:0000256" key="3">
    <source>
        <dbReference type="ARBA" id="ARBA00023163"/>
    </source>
</evidence>
<dbReference type="InterPro" id="IPR009057">
    <property type="entry name" value="Homeodomain-like_sf"/>
</dbReference>
<reference evidence="6 7" key="1">
    <citation type="submission" date="2015-03" db="EMBL/GenBank/DDBJ databases">
        <authorList>
            <person name="Urmite Genomes"/>
        </authorList>
    </citation>
    <scope>NUCLEOTIDE SEQUENCE [LARGE SCALE GENOMIC DNA]</scope>
    <source>
        <strain evidence="6 7">CSUR P1491</strain>
    </source>
</reference>
<proteinExistence type="predicted"/>
<sequence length="209" mass="23125">MAQHGRRGDSRAQRRSEVERTLVATLELLIADEPRFAELTLERLVSAAGISRTSFYKYFDGKVDVLSSWLGELVELLRRAPQMWSGTAAPTRAELAEGLRNIAAVYRPRLPLVAAVYETTAADAELRAQLGSALKSMESALRRHIARGRQEGWVNAAVGDAETARWLMYLTENGLRHIIGPASEASVEELIEAWADTVWFTLYQPASGA</sequence>
<dbReference type="InterPro" id="IPR050109">
    <property type="entry name" value="HTH-type_TetR-like_transc_reg"/>
</dbReference>
<dbReference type="SUPFAM" id="SSF48498">
    <property type="entry name" value="Tetracyclin repressor-like, C-terminal domain"/>
    <property type="match status" value="1"/>
</dbReference>
<organism evidence="6 7">
    <name type="scientific">Mycobacterium lentiflavum</name>
    <dbReference type="NCBI Taxonomy" id="141349"/>
    <lineage>
        <taxon>Bacteria</taxon>
        <taxon>Bacillati</taxon>
        <taxon>Actinomycetota</taxon>
        <taxon>Actinomycetes</taxon>
        <taxon>Mycobacteriales</taxon>
        <taxon>Mycobacteriaceae</taxon>
        <taxon>Mycobacterium</taxon>
        <taxon>Mycobacterium simiae complex</taxon>
    </lineage>
</organism>
<gene>
    <name evidence="6" type="ORF">BN1232_04038</name>
</gene>
<dbReference type="Gene3D" id="1.10.357.10">
    <property type="entry name" value="Tetracycline Repressor, domain 2"/>
    <property type="match status" value="1"/>
</dbReference>
<dbReference type="SUPFAM" id="SSF46689">
    <property type="entry name" value="Homeodomain-like"/>
    <property type="match status" value="1"/>
</dbReference>
<dbReference type="GO" id="GO:0000976">
    <property type="term" value="F:transcription cis-regulatory region binding"/>
    <property type="evidence" value="ECO:0007669"/>
    <property type="project" value="TreeGrafter"/>
</dbReference>
<evidence type="ECO:0000256" key="1">
    <source>
        <dbReference type="ARBA" id="ARBA00023015"/>
    </source>
</evidence>
<dbReference type="PROSITE" id="PS50977">
    <property type="entry name" value="HTH_TETR_2"/>
    <property type="match status" value="1"/>
</dbReference>